<name>A0A6C0B1A7_9ZZZZ</name>
<dbReference type="AlphaFoldDB" id="A0A6C0B1A7"/>
<protein>
    <recommendedName>
        <fullName evidence="2">Nucleotide-diphospho-sugar transferase domain-containing protein</fullName>
    </recommendedName>
</protein>
<sequence>MDLLQDILNNTFKDVPPQRECLVKQKPRNQDVPKSPVDNLKIVVNTIVETETPAIPTNIKSPSYDLKLPVAPKETTALLTVPKTPGEVRSYQIPKIKLPTPANVEVQRKEVHGRAYKIPTFHFKLPNRSILKREKGKEQSPLISSVYSNNKLPQFNFSEKKENKIKLQSVTYNTPTRSDLAVLFVFFDYTGSARILINYLYMIEKMKLANIPVFTMELVIHGKRPQISDAFHVYASSYLFQKEHLMRLLEKKVPDTFTKLVCLDADLIYTNPDWYDMLSETLDTCNVVQPFSYAHWLDITYKNIEKSALACTYLKDKKRDFWANQSQEYHPGFGWAFTRKWYQTSGFYDLSIVGCGDSIFAYTISKLDFITEKIKLYRKTRDDWATKISDITLGFLEVEIYHLFHGPLAKRQYISRDEPFEHIEDVSSIIEYNEDGVIELTKPELNQAMFDMWMRRDDDGI</sequence>
<organism evidence="1">
    <name type="scientific">viral metagenome</name>
    <dbReference type="NCBI Taxonomy" id="1070528"/>
    <lineage>
        <taxon>unclassified sequences</taxon>
        <taxon>metagenomes</taxon>
        <taxon>organismal metagenomes</taxon>
    </lineage>
</organism>
<evidence type="ECO:0000313" key="1">
    <source>
        <dbReference type="EMBL" id="QHS86015.1"/>
    </source>
</evidence>
<dbReference type="EMBL" id="MN739050">
    <property type="protein sequence ID" value="QHS86015.1"/>
    <property type="molecule type" value="Genomic_DNA"/>
</dbReference>
<reference evidence="1" key="1">
    <citation type="journal article" date="2020" name="Nature">
        <title>Giant virus diversity and host interactions through global metagenomics.</title>
        <authorList>
            <person name="Schulz F."/>
            <person name="Roux S."/>
            <person name="Paez-Espino D."/>
            <person name="Jungbluth S."/>
            <person name="Walsh D.A."/>
            <person name="Denef V.J."/>
            <person name="McMahon K.D."/>
            <person name="Konstantinidis K.T."/>
            <person name="Eloe-Fadrosh E.A."/>
            <person name="Kyrpides N.C."/>
            <person name="Woyke T."/>
        </authorList>
    </citation>
    <scope>NUCLEOTIDE SEQUENCE</scope>
    <source>
        <strain evidence="1">GVMAG-M-3300009185-7</strain>
    </source>
</reference>
<accession>A0A6C0B1A7</accession>
<evidence type="ECO:0008006" key="2">
    <source>
        <dbReference type="Google" id="ProtNLM"/>
    </source>
</evidence>
<proteinExistence type="predicted"/>